<protein>
    <recommendedName>
        <fullName evidence="2">chitinase</fullName>
        <ecNumber evidence="2">3.2.1.14</ecNumber>
    </recommendedName>
</protein>
<dbReference type="InterPro" id="IPR050314">
    <property type="entry name" value="Glycosyl_Hydrlase_18"/>
</dbReference>
<evidence type="ECO:0000313" key="6">
    <source>
        <dbReference type="EMBL" id="MBB4110125.1"/>
    </source>
</evidence>
<feature type="domain" description="GH18" evidence="4">
    <location>
        <begin position="36"/>
        <end position="373"/>
    </location>
</feature>
<dbReference type="InterPro" id="IPR029070">
    <property type="entry name" value="Chitinase_insertion_sf"/>
</dbReference>
<keyword evidence="3" id="KW-0146">Chitin degradation</keyword>
<dbReference type="RefSeq" id="WP_183767725.1">
    <property type="nucleotide sequence ID" value="NZ_BMHZ01000004.1"/>
</dbReference>
<dbReference type="InterPro" id="IPR011583">
    <property type="entry name" value="Chitinase_II/V-like_cat"/>
</dbReference>
<reference evidence="6 7" key="3">
    <citation type="submission" date="2020-08" db="EMBL/GenBank/DDBJ databases">
        <title>Genomic Encyclopedia of Type Strains, Phase IV (KMG-IV): sequencing the most valuable type-strain genomes for metagenomic binning, comparative biology and taxonomic classification.</title>
        <authorList>
            <person name="Goeker M."/>
        </authorList>
    </citation>
    <scope>NUCLEOTIDE SEQUENCE [LARGE SCALE GENOMIC DNA]</scope>
    <source>
        <strain evidence="6 7">DSM 100774</strain>
    </source>
</reference>
<dbReference type="GO" id="GO:0006032">
    <property type="term" value="P:chitin catabolic process"/>
    <property type="evidence" value="ECO:0007669"/>
    <property type="project" value="UniProtKB-KW"/>
</dbReference>
<dbReference type="Gene3D" id="3.10.50.10">
    <property type="match status" value="1"/>
</dbReference>
<dbReference type="GO" id="GO:0008061">
    <property type="term" value="F:chitin binding"/>
    <property type="evidence" value="ECO:0007669"/>
    <property type="project" value="InterPro"/>
</dbReference>
<dbReference type="Proteomes" id="UP000532273">
    <property type="component" value="Unassembled WGS sequence"/>
</dbReference>
<dbReference type="InterPro" id="IPR017853">
    <property type="entry name" value="GH"/>
</dbReference>
<dbReference type="Gene3D" id="3.20.20.80">
    <property type="entry name" value="Glycosidases"/>
    <property type="match status" value="1"/>
</dbReference>
<evidence type="ECO:0000256" key="1">
    <source>
        <dbReference type="ARBA" id="ARBA00000822"/>
    </source>
</evidence>
<keyword evidence="6" id="KW-0378">Hydrolase</keyword>
<dbReference type="GO" id="GO:0005975">
    <property type="term" value="P:carbohydrate metabolic process"/>
    <property type="evidence" value="ECO:0007669"/>
    <property type="project" value="InterPro"/>
</dbReference>
<keyword evidence="3" id="KW-0624">Polysaccharide degradation</keyword>
<evidence type="ECO:0000256" key="3">
    <source>
        <dbReference type="ARBA" id="ARBA00023024"/>
    </source>
</evidence>
<gene>
    <name evidence="5" type="ORF">GCM10007422_38720</name>
    <name evidence="6" type="ORF">GGQ60_004153</name>
</gene>
<comment type="caution">
    <text evidence="6">The sequence shown here is derived from an EMBL/GenBank/DDBJ whole genome shotgun (WGS) entry which is preliminary data.</text>
</comment>
<dbReference type="EMBL" id="BMHZ01000004">
    <property type="protein sequence ID" value="GGH16166.1"/>
    <property type="molecule type" value="Genomic_DNA"/>
</dbReference>
<name>A0A7W6KED0_9SPHI</name>
<dbReference type="PROSITE" id="PS51910">
    <property type="entry name" value="GH18_2"/>
    <property type="match status" value="1"/>
</dbReference>
<evidence type="ECO:0000259" key="4">
    <source>
        <dbReference type="PROSITE" id="PS51910"/>
    </source>
</evidence>
<evidence type="ECO:0000313" key="5">
    <source>
        <dbReference type="EMBL" id="GGH16166.1"/>
    </source>
</evidence>
<evidence type="ECO:0000313" key="8">
    <source>
        <dbReference type="Proteomes" id="UP000642938"/>
    </source>
</evidence>
<dbReference type="InterPro" id="IPR001223">
    <property type="entry name" value="Glyco_hydro18_cat"/>
</dbReference>
<reference evidence="8" key="2">
    <citation type="journal article" date="2019" name="Int. J. Syst. Evol. Microbiol.">
        <title>The Global Catalogue of Microorganisms (GCM) 10K type strain sequencing project: providing services to taxonomists for standard genome sequencing and annotation.</title>
        <authorList>
            <consortium name="The Broad Institute Genomics Platform"/>
            <consortium name="The Broad Institute Genome Sequencing Center for Infectious Disease"/>
            <person name="Wu L."/>
            <person name="Ma J."/>
        </authorList>
    </citation>
    <scope>NUCLEOTIDE SEQUENCE [LARGE SCALE GENOMIC DNA]</scope>
    <source>
        <strain evidence="8">CGMCC 1.15287</strain>
    </source>
</reference>
<keyword evidence="6" id="KW-0326">Glycosidase</keyword>
<dbReference type="PANTHER" id="PTHR11177:SF317">
    <property type="entry name" value="CHITINASE 12-RELATED"/>
    <property type="match status" value="1"/>
</dbReference>
<dbReference type="EMBL" id="JACIEF010000004">
    <property type="protein sequence ID" value="MBB4110125.1"/>
    <property type="molecule type" value="Genomic_DNA"/>
</dbReference>
<sequence length="382" mass="42872">MHKKKFTSPAVLFCITAIISVLFLSVQSKAQKTVKPNVIAYYTGQNSVIDSFPVEKLSHLIYSFGHLKGDSLNIRSAKDSALITRMVALKQRNPTLKVMIALGGWSGCAPCSEVFSRADGRKTFAETTKEILDFFHADGIDIDWEYPAVMGFPGHRYTAEDKHNFTLLIKELRKKLGKKAEISFAAGGTKNCIDSCFEWDKVMPLVNRVNLMSYDLVSGYAVKSGHHSPLYATAEQDLSGDFGVQALIKLGVPAQKIALGAAFYARVFENSTDANQGLYQPTKFIGGVSFKNFKKEFSNLNGYHYYWDETAQAPYYYNPQTKRIATFDDPKSISLKTKYVIDQKLNGIMFWELTDDAYTDGLLNVIDKTIKDYRELPKVTTQ</sequence>
<keyword evidence="3" id="KW-0119">Carbohydrate metabolism</keyword>
<dbReference type="EC" id="3.2.1.14" evidence="2"/>
<dbReference type="SUPFAM" id="SSF54556">
    <property type="entry name" value="Chitinase insertion domain"/>
    <property type="match status" value="1"/>
</dbReference>
<dbReference type="PANTHER" id="PTHR11177">
    <property type="entry name" value="CHITINASE"/>
    <property type="match status" value="1"/>
</dbReference>
<dbReference type="SMART" id="SM00636">
    <property type="entry name" value="Glyco_18"/>
    <property type="match status" value="1"/>
</dbReference>
<proteinExistence type="predicted"/>
<dbReference type="Proteomes" id="UP000642938">
    <property type="component" value="Unassembled WGS sequence"/>
</dbReference>
<dbReference type="AlphaFoldDB" id="A0A7W6KED0"/>
<comment type="catalytic activity">
    <reaction evidence="1">
        <text>Random endo-hydrolysis of N-acetyl-beta-D-glucosaminide (1-&gt;4)-beta-linkages in chitin and chitodextrins.</text>
        <dbReference type="EC" id="3.2.1.14"/>
    </reaction>
</comment>
<accession>A0A7W6KED0</accession>
<dbReference type="GO" id="GO:0008843">
    <property type="term" value="F:endochitinase activity"/>
    <property type="evidence" value="ECO:0007669"/>
    <property type="project" value="UniProtKB-EC"/>
</dbReference>
<organism evidence="6 7">
    <name type="scientific">Pedobacter zeae</name>
    <dbReference type="NCBI Taxonomy" id="1737356"/>
    <lineage>
        <taxon>Bacteria</taxon>
        <taxon>Pseudomonadati</taxon>
        <taxon>Bacteroidota</taxon>
        <taxon>Sphingobacteriia</taxon>
        <taxon>Sphingobacteriales</taxon>
        <taxon>Sphingobacteriaceae</taxon>
        <taxon>Pedobacter</taxon>
    </lineage>
</organism>
<reference evidence="5" key="1">
    <citation type="journal article" date="2014" name="Int. J. Syst. Evol. Microbiol.">
        <title>Complete genome of a new Firmicutes species belonging to the dominant human colonic microbiota ('Ruminococcus bicirculans') reveals two chromosomes and a selective capacity to utilize plant glucans.</title>
        <authorList>
            <consortium name="NISC Comparative Sequencing Program"/>
            <person name="Wegmann U."/>
            <person name="Louis P."/>
            <person name="Goesmann A."/>
            <person name="Henrissat B."/>
            <person name="Duncan S.H."/>
            <person name="Flint H.J."/>
        </authorList>
    </citation>
    <scope>NUCLEOTIDE SEQUENCE</scope>
    <source>
        <strain evidence="5">CGMCC 1.15287</strain>
    </source>
</reference>
<evidence type="ECO:0000313" key="7">
    <source>
        <dbReference type="Proteomes" id="UP000532273"/>
    </source>
</evidence>
<dbReference type="SUPFAM" id="SSF51445">
    <property type="entry name" value="(Trans)glycosidases"/>
    <property type="match status" value="1"/>
</dbReference>
<dbReference type="Pfam" id="PF00704">
    <property type="entry name" value="Glyco_hydro_18"/>
    <property type="match status" value="1"/>
</dbReference>
<reference evidence="5" key="4">
    <citation type="submission" date="2024-05" db="EMBL/GenBank/DDBJ databases">
        <authorList>
            <person name="Sun Q."/>
            <person name="Zhou Y."/>
        </authorList>
    </citation>
    <scope>NUCLEOTIDE SEQUENCE</scope>
    <source>
        <strain evidence="5">CGMCC 1.15287</strain>
    </source>
</reference>
<keyword evidence="8" id="KW-1185">Reference proteome</keyword>
<evidence type="ECO:0000256" key="2">
    <source>
        <dbReference type="ARBA" id="ARBA00012729"/>
    </source>
</evidence>